<dbReference type="Gene3D" id="3.10.129.10">
    <property type="entry name" value="Hotdog Thioesterase"/>
    <property type="match status" value="1"/>
</dbReference>
<dbReference type="FunFam" id="3.10.129.10:FF:000103">
    <property type="entry name" value="WGS project CABT00000000 data, contig 2.1"/>
    <property type="match status" value="1"/>
</dbReference>
<dbReference type="InterPro" id="IPR029069">
    <property type="entry name" value="HotDog_dom_sf"/>
</dbReference>
<comment type="caution">
    <text evidence="1">The sequence shown here is derived from an EMBL/GenBank/DDBJ whole genome shotgun (WGS) entry which is preliminary data.</text>
</comment>
<reference evidence="1 2" key="1">
    <citation type="journal article" date="2019" name="Environ. Microbiol.">
        <title>At the nexus of three kingdoms: the genome of the mycorrhizal fungus Gigaspora margarita provides insights into plant, endobacterial and fungal interactions.</title>
        <authorList>
            <person name="Venice F."/>
            <person name="Ghignone S."/>
            <person name="Salvioli di Fossalunga A."/>
            <person name="Amselem J."/>
            <person name="Novero M."/>
            <person name="Xianan X."/>
            <person name="Sedzielewska Toro K."/>
            <person name="Morin E."/>
            <person name="Lipzen A."/>
            <person name="Grigoriev I.V."/>
            <person name="Henrissat B."/>
            <person name="Martin F.M."/>
            <person name="Bonfante P."/>
        </authorList>
    </citation>
    <scope>NUCLEOTIDE SEQUENCE [LARGE SCALE GENOMIC DNA]</scope>
    <source>
        <strain evidence="1 2">BEG34</strain>
    </source>
</reference>
<evidence type="ECO:0000313" key="1">
    <source>
        <dbReference type="EMBL" id="KAF0519665.1"/>
    </source>
</evidence>
<accession>A0A8H4APG3</accession>
<name>A0A8H4APG3_GIGMA</name>
<keyword evidence="2" id="KW-1185">Reference proteome</keyword>
<gene>
    <name evidence="1" type="ORF">F8M41_016519</name>
</gene>
<dbReference type="Proteomes" id="UP000439903">
    <property type="component" value="Unassembled WGS sequence"/>
</dbReference>
<dbReference type="PANTHER" id="PTHR28152">
    <property type="entry name" value="HYDROXYACYL-THIOESTER DEHYDRATASE TYPE 2, MITOCHONDRIAL"/>
    <property type="match status" value="1"/>
</dbReference>
<dbReference type="InterPro" id="IPR052741">
    <property type="entry name" value="Mitochondrial_HTD2"/>
</dbReference>
<organism evidence="1 2">
    <name type="scientific">Gigaspora margarita</name>
    <dbReference type="NCBI Taxonomy" id="4874"/>
    <lineage>
        <taxon>Eukaryota</taxon>
        <taxon>Fungi</taxon>
        <taxon>Fungi incertae sedis</taxon>
        <taxon>Mucoromycota</taxon>
        <taxon>Glomeromycotina</taxon>
        <taxon>Glomeromycetes</taxon>
        <taxon>Diversisporales</taxon>
        <taxon>Gigasporaceae</taxon>
        <taxon>Gigaspora</taxon>
    </lineage>
</organism>
<dbReference type="EMBL" id="WTPW01000360">
    <property type="protein sequence ID" value="KAF0519665.1"/>
    <property type="molecule type" value="Genomic_DNA"/>
</dbReference>
<dbReference type="GO" id="GO:0005739">
    <property type="term" value="C:mitochondrion"/>
    <property type="evidence" value="ECO:0007669"/>
    <property type="project" value="TreeGrafter"/>
</dbReference>
<protein>
    <submittedName>
        <fullName evidence="1">Acyl-CoA dehydrogenase</fullName>
    </submittedName>
</protein>
<sequence length="331" mass="37899">MNLLKSRSANTFSYRPLLSRTFFTSLQSRNYQSESLISSWKSKLDETVDTREETLFPIPLQLLSITLNRKEIINNIPSTHPPPNGTPLPPNYHLVYFTPRNYEHELTNDGHKIHYSPPAPFLRRMWAGGELKFNHKNQLKIGQKAKLITKLRNIYYKIGKLGENVFVWFDNDINNENGWCIKDTNFVAYVPISDDKKPRPSRKIIKENLSPEFEKAILPTSILLFRYSALTFNSHRIHYDSIYSTEIEGYPGCLVHGPLTCTLLLDLIRDNLPNSSYIKSFNYKALSPLYAGEEFKVCGKKSQTNNASLNVWAENIHGGIAMRGTAIIGDT</sequence>
<dbReference type="GO" id="GO:0019171">
    <property type="term" value="F:(3R)-hydroxyacyl-[acyl-carrier-protein] dehydratase activity"/>
    <property type="evidence" value="ECO:0007669"/>
    <property type="project" value="TreeGrafter"/>
</dbReference>
<dbReference type="OrthoDB" id="3257538at2759"/>
<dbReference type="PANTHER" id="PTHR28152:SF1">
    <property type="entry name" value="HYDROXYACYL-THIOESTER DEHYDRATASE TYPE 2, MITOCHONDRIAL"/>
    <property type="match status" value="1"/>
</dbReference>
<dbReference type="AlphaFoldDB" id="A0A8H4APG3"/>
<dbReference type="SUPFAM" id="SSF54637">
    <property type="entry name" value="Thioesterase/thiol ester dehydrase-isomerase"/>
    <property type="match status" value="1"/>
</dbReference>
<evidence type="ECO:0000313" key="2">
    <source>
        <dbReference type="Proteomes" id="UP000439903"/>
    </source>
</evidence>
<proteinExistence type="predicted"/>